<feature type="domain" description="Response regulatory" evidence="5">
    <location>
        <begin position="12"/>
        <end position="124"/>
    </location>
</feature>
<evidence type="ECO:0000256" key="3">
    <source>
        <dbReference type="ARBA" id="ARBA00023163"/>
    </source>
</evidence>
<evidence type="ECO:0000256" key="1">
    <source>
        <dbReference type="ARBA" id="ARBA00023015"/>
    </source>
</evidence>
<evidence type="ECO:0000313" key="6">
    <source>
        <dbReference type="EMBL" id="GAA4560360.1"/>
    </source>
</evidence>
<keyword evidence="4" id="KW-0597">Phosphoprotein</keyword>
<dbReference type="InterPro" id="IPR001789">
    <property type="entry name" value="Sig_transdc_resp-reg_receiver"/>
</dbReference>
<dbReference type="PANTHER" id="PTHR43214">
    <property type="entry name" value="TWO-COMPONENT RESPONSE REGULATOR"/>
    <property type="match status" value="1"/>
</dbReference>
<gene>
    <name evidence="6" type="ORF">GCM10023175_70180</name>
</gene>
<organism evidence="6 7">
    <name type="scientific">Pseudonocardia xishanensis</name>
    <dbReference type="NCBI Taxonomy" id="630995"/>
    <lineage>
        <taxon>Bacteria</taxon>
        <taxon>Bacillati</taxon>
        <taxon>Actinomycetota</taxon>
        <taxon>Actinomycetes</taxon>
        <taxon>Pseudonocardiales</taxon>
        <taxon>Pseudonocardiaceae</taxon>
        <taxon>Pseudonocardia</taxon>
    </lineage>
</organism>
<evidence type="ECO:0000259" key="5">
    <source>
        <dbReference type="PROSITE" id="PS50110"/>
    </source>
</evidence>
<protein>
    <recommendedName>
        <fullName evidence="5">Response regulatory domain-containing protein</fullName>
    </recommendedName>
</protein>
<dbReference type="SUPFAM" id="SSF46894">
    <property type="entry name" value="C-terminal effector domain of the bipartite response regulators"/>
    <property type="match status" value="1"/>
</dbReference>
<dbReference type="InterPro" id="IPR036388">
    <property type="entry name" value="WH-like_DNA-bd_sf"/>
</dbReference>
<dbReference type="EMBL" id="BAABGT010000122">
    <property type="protein sequence ID" value="GAA4560360.1"/>
    <property type="molecule type" value="Genomic_DNA"/>
</dbReference>
<dbReference type="SMART" id="SM00448">
    <property type="entry name" value="REC"/>
    <property type="match status" value="1"/>
</dbReference>
<dbReference type="Gene3D" id="3.40.50.2300">
    <property type="match status" value="1"/>
</dbReference>
<dbReference type="InterPro" id="IPR000792">
    <property type="entry name" value="Tscrpt_reg_LuxR_C"/>
</dbReference>
<dbReference type="SMART" id="SM00421">
    <property type="entry name" value="HTH_LUXR"/>
    <property type="match status" value="1"/>
</dbReference>
<evidence type="ECO:0000313" key="7">
    <source>
        <dbReference type="Proteomes" id="UP001501598"/>
    </source>
</evidence>
<sequence>MGTEGVGGEMIGVVIVDDHPAVVDGVRVWCARAGIAVVAAGARAEVALRGPGAKADAVVFDLQLGAGPAWDDLTRLADEGRRVVVYSQHADSETALRCLELGAATYLTKAEGHEHLIPAIRAAVEDRPYTPPVLGGAMAADPRPDRPVLSEREREVLLAWFSSDSKQLVAQRFHLSVKTVDTYIARVRIKYADAGRPAGTKAALVARALQDGLIDLAGL</sequence>
<accession>A0ABP8S435</accession>
<dbReference type="Pfam" id="PF00072">
    <property type="entry name" value="Response_reg"/>
    <property type="match status" value="1"/>
</dbReference>
<dbReference type="InterPro" id="IPR039420">
    <property type="entry name" value="WalR-like"/>
</dbReference>
<dbReference type="Proteomes" id="UP001501598">
    <property type="component" value="Unassembled WGS sequence"/>
</dbReference>
<evidence type="ECO:0000256" key="4">
    <source>
        <dbReference type="PROSITE-ProRule" id="PRU00169"/>
    </source>
</evidence>
<dbReference type="Gene3D" id="1.10.10.10">
    <property type="entry name" value="Winged helix-like DNA-binding domain superfamily/Winged helix DNA-binding domain"/>
    <property type="match status" value="1"/>
</dbReference>
<keyword evidence="1" id="KW-0805">Transcription regulation</keyword>
<keyword evidence="7" id="KW-1185">Reference proteome</keyword>
<dbReference type="PROSITE" id="PS50110">
    <property type="entry name" value="RESPONSE_REGULATORY"/>
    <property type="match status" value="1"/>
</dbReference>
<keyword evidence="3" id="KW-0804">Transcription</keyword>
<reference evidence="7" key="1">
    <citation type="journal article" date="2019" name="Int. J. Syst. Evol. Microbiol.">
        <title>The Global Catalogue of Microorganisms (GCM) 10K type strain sequencing project: providing services to taxonomists for standard genome sequencing and annotation.</title>
        <authorList>
            <consortium name="The Broad Institute Genomics Platform"/>
            <consortium name="The Broad Institute Genome Sequencing Center for Infectious Disease"/>
            <person name="Wu L."/>
            <person name="Ma J."/>
        </authorList>
    </citation>
    <scope>NUCLEOTIDE SEQUENCE [LARGE SCALE GENOMIC DNA]</scope>
    <source>
        <strain evidence="7">JCM 17906</strain>
    </source>
</reference>
<dbReference type="SUPFAM" id="SSF52172">
    <property type="entry name" value="CheY-like"/>
    <property type="match status" value="1"/>
</dbReference>
<dbReference type="RefSeq" id="WP_345428440.1">
    <property type="nucleotide sequence ID" value="NZ_BAABGT010000122.1"/>
</dbReference>
<evidence type="ECO:0000256" key="2">
    <source>
        <dbReference type="ARBA" id="ARBA00023125"/>
    </source>
</evidence>
<dbReference type="Pfam" id="PF00196">
    <property type="entry name" value="GerE"/>
    <property type="match status" value="1"/>
</dbReference>
<dbReference type="InterPro" id="IPR016032">
    <property type="entry name" value="Sig_transdc_resp-reg_C-effctor"/>
</dbReference>
<keyword evidence="2" id="KW-0238">DNA-binding</keyword>
<name>A0ABP8S435_9PSEU</name>
<feature type="modified residue" description="4-aspartylphosphate" evidence="4">
    <location>
        <position position="61"/>
    </location>
</feature>
<dbReference type="PANTHER" id="PTHR43214:SF41">
    <property type="entry name" value="NITRATE_NITRITE RESPONSE REGULATOR PROTEIN NARP"/>
    <property type="match status" value="1"/>
</dbReference>
<comment type="caution">
    <text evidence="6">The sequence shown here is derived from an EMBL/GenBank/DDBJ whole genome shotgun (WGS) entry which is preliminary data.</text>
</comment>
<proteinExistence type="predicted"/>
<dbReference type="InterPro" id="IPR011006">
    <property type="entry name" value="CheY-like_superfamily"/>
</dbReference>